<dbReference type="EMBL" id="ML976660">
    <property type="protein sequence ID" value="KAF1978436.1"/>
    <property type="molecule type" value="Genomic_DNA"/>
</dbReference>
<keyword evidence="3" id="KW-1185">Reference proteome</keyword>
<evidence type="ECO:0000313" key="2">
    <source>
        <dbReference type="EMBL" id="KAF1978436.1"/>
    </source>
</evidence>
<proteinExistence type="predicted"/>
<name>A0A6A5VU78_9PLEO</name>
<evidence type="ECO:0000256" key="1">
    <source>
        <dbReference type="SAM" id="MobiDB-lite"/>
    </source>
</evidence>
<evidence type="ECO:0000313" key="3">
    <source>
        <dbReference type="Proteomes" id="UP000800036"/>
    </source>
</evidence>
<feature type="region of interest" description="Disordered" evidence="1">
    <location>
        <begin position="67"/>
        <end position="88"/>
    </location>
</feature>
<dbReference type="Proteomes" id="UP000800036">
    <property type="component" value="Unassembled WGS sequence"/>
</dbReference>
<reference evidence="2" key="1">
    <citation type="journal article" date="2020" name="Stud. Mycol.">
        <title>101 Dothideomycetes genomes: a test case for predicting lifestyles and emergence of pathogens.</title>
        <authorList>
            <person name="Haridas S."/>
            <person name="Albert R."/>
            <person name="Binder M."/>
            <person name="Bloem J."/>
            <person name="Labutti K."/>
            <person name="Salamov A."/>
            <person name="Andreopoulos B."/>
            <person name="Baker S."/>
            <person name="Barry K."/>
            <person name="Bills G."/>
            <person name="Bluhm B."/>
            <person name="Cannon C."/>
            <person name="Castanera R."/>
            <person name="Culley D."/>
            <person name="Daum C."/>
            <person name="Ezra D."/>
            <person name="Gonzalez J."/>
            <person name="Henrissat B."/>
            <person name="Kuo A."/>
            <person name="Liang C."/>
            <person name="Lipzen A."/>
            <person name="Lutzoni F."/>
            <person name="Magnuson J."/>
            <person name="Mondo S."/>
            <person name="Nolan M."/>
            <person name="Ohm R."/>
            <person name="Pangilinan J."/>
            <person name="Park H.-J."/>
            <person name="Ramirez L."/>
            <person name="Alfaro M."/>
            <person name="Sun H."/>
            <person name="Tritt A."/>
            <person name="Yoshinaga Y."/>
            <person name="Zwiers L.-H."/>
            <person name="Turgeon B."/>
            <person name="Goodwin S."/>
            <person name="Spatafora J."/>
            <person name="Crous P."/>
            <person name="Grigoriev I."/>
        </authorList>
    </citation>
    <scope>NUCLEOTIDE SEQUENCE</scope>
    <source>
        <strain evidence="2">CBS 107.79</strain>
    </source>
</reference>
<feature type="compositionally biased region" description="Polar residues" evidence="1">
    <location>
        <begin position="67"/>
        <end position="76"/>
    </location>
</feature>
<dbReference type="AlphaFoldDB" id="A0A6A5VU78"/>
<protein>
    <submittedName>
        <fullName evidence="2">Uncharacterized protein</fullName>
    </submittedName>
</protein>
<organism evidence="2 3">
    <name type="scientific">Bimuria novae-zelandiae CBS 107.79</name>
    <dbReference type="NCBI Taxonomy" id="1447943"/>
    <lineage>
        <taxon>Eukaryota</taxon>
        <taxon>Fungi</taxon>
        <taxon>Dikarya</taxon>
        <taxon>Ascomycota</taxon>
        <taxon>Pezizomycotina</taxon>
        <taxon>Dothideomycetes</taxon>
        <taxon>Pleosporomycetidae</taxon>
        <taxon>Pleosporales</taxon>
        <taxon>Massarineae</taxon>
        <taxon>Didymosphaeriaceae</taxon>
        <taxon>Bimuria</taxon>
    </lineage>
</organism>
<accession>A0A6A5VU78</accession>
<gene>
    <name evidence="2" type="ORF">BU23DRAFT_564028</name>
</gene>
<sequence>MRVPRPTIAALFQHIALPGAKQRKRTTPLASVWKTQRKRLVALADGVGRSPPAEVKCGKPYMMRLTRASQRSSRLSANRKAEANMVNKTRIGGKAGVCVRR</sequence>